<evidence type="ECO:0000259" key="3">
    <source>
        <dbReference type="PROSITE" id="PS50977"/>
    </source>
</evidence>
<protein>
    <submittedName>
        <fullName evidence="4">Transcriptional regulator, TetR family</fullName>
    </submittedName>
</protein>
<keyword evidence="5" id="KW-1185">Reference proteome</keyword>
<dbReference type="InterPro" id="IPR001647">
    <property type="entry name" value="HTH_TetR"/>
</dbReference>
<reference evidence="4 5" key="1">
    <citation type="submission" date="2017-01" db="EMBL/GenBank/DDBJ databases">
        <authorList>
            <person name="Mah S.A."/>
            <person name="Swanson W.J."/>
            <person name="Moy G.W."/>
            <person name="Vacquier V.D."/>
        </authorList>
    </citation>
    <scope>NUCLEOTIDE SEQUENCE [LARGE SCALE GENOMIC DNA]</scope>
    <source>
        <strain evidence="4 5">CPCC 203464</strain>
    </source>
</reference>
<dbReference type="SUPFAM" id="SSF48498">
    <property type="entry name" value="Tetracyclin repressor-like, C-terminal domain"/>
    <property type="match status" value="1"/>
</dbReference>
<keyword evidence="1 2" id="KW-0238">DNA-binding</keyword>
<evidence type="ECO:0000313" key="4">
    <source>
        <dbReference type="EMBL" id="SIR90228.1"/>
    </source>
</evidence>
<feature type="domain" description="HTH tetR-type" evidence="3">
    <location>
        <begin position="12"/>
        <end position="72"/>
    </location>
</feature>
<dbReference type="GO" id="GO:0003700">
    <property type="term" value="F:DNA-binding transcription factor activity"/>
    <property type="evidence" value="ECO:0007669"/>
    <property type="project" value="TreeGrafter"/>
</dbReference>
<organism evidence="4 5">
    <name type="scientific">Williamsia sterculiae</name>
    <dbReference type="NCBI Taxonomy" id="1344003"/>
    <lineage>
        <taxon>Bacteria</taxon>
        <taxon>Bacillati</taxon>
        <taxon>Actinomycetota</taxon>
        <taxon>Actinomycetes</taxon>
        <taxon>Mycobacteriales</taxon>
        <taxon>Nocardiaceae</taxon>
        <taxon>Williamsia</taxon>
    </lineage>
</organism>
<name>A0A1N7EQ57_9NOCA</name>
<dbReference type="Pfam" id="PF17920">
    <property type="entry name" value="TetR_C_16"/>
    <property type="match status" value="1"/>
</dbReference>
<dbReference type="STRING" id="1344003.SAMN05445060_1561"/>
<accession>A0A1N7EQ57</accession>
<dbReference type="PROSITE" id="PS50977">
    <property type="entry name" value="HTH_TETR_2"/>
    <property type="match status" value="1"/>
</dbReference>
<dbReference type="InterPro" id="IPR036271">
    <property type="entry name" value="Tet_transcr_reg_TetR-rel_C_sf"/>
</dbReference>
<dbReference type="PANTHER" id="PTHR30055">
    <property type="entry name" value="HTH-TYPE TRANSCRIPTIONAL REGULATOR RUTR"/>
    <property type="match status" value="1"/>
</dbReference>
<dbReference type="GO" id="GO:0000976">
    <property type="term" value="F:transcription cis-regulatory region binding"/>
    <property type="evidence" value="ECO:0007669"/>
    <property type="project" value="TreeGrafter"/>
</dbReference>
<proteinExistence type="predicted"/>
<evidence type="ECO:0000313" key="5">
    <source>
        <dbReference type="Proteomes" id="UP000186218"/>
    </source>
</evidence>
<evidence type="ECO:0000256" key="1">
    <source>
        <dbReference type="ARBA" id="ARBA00023125"/>
    </source>
</evidence>
<dbReference type="AlphaFoldDB" id="A0A1N7EQ57"/>
<evidence type="ECO:0000256" key="2">
    <source>
        <dbReference type="PROSITE-ProRule" id="PRU00335"/>
    </source>
</evidence>
<dbReference type="PANTHER" id="PTHR30055:SF235">
    <property type="entry name" value="TRANSCRIPTIONAL REGULATORY PROTEIN"/>
    <property type="match status" value="1"/>
</dbReference>
<feature type="DNA-binding region" description="H-T-H motif" evidence="2">
    <location>
        <begin position="35"/>
        <end position="54"/>
    </location>
</feature>
<dbReference type="InterPro" id="IPR050109">
    <property type="entry name" value="HTH-type_TetR-like_transc_reg"/>
</dbReference>
<dbReference type="SUPFAM" id="SSF46689">
    <property type="entry name" value="Homeodomain-like"/>
    <property type="match status" value="1"/>
</dbReference>
<dbReference type="Gene3D" id="1.10.357.10">
    <property type="entry name" value="Tetracycline Repressor, domain 2"/>
    <property type="match status" value="1"/>
</dbReference>
<dbReference type="Gene3D" id="1.10.10.60">
    <property type="entry name" value="Homeodomain-like"/>
    <property type="match status" value="1"/>
</dbReference>
<dbReference type="InterPro" id="IPR041678">
    <property type="entry name" value="TetR_C_16"/>
</dbReference>
<dbReference type="Proteomes" id="UP000186218">
    <property type="component" value="Unassembled WGS sequence"/>
</dbReference>
<dbReference type="InterPro" id="IPR009057">
    <property type="entry name" value="Homeodomain-like_sf"/>
</dbReference>
<dbReference type="Pfam" id="PF00440">
    <property type="entry name" value="TetR_N"/>
    <property type="match status" value="1"/>
</dbReference>
<dbReference type="EMBL" id="FTNT01000003">
    <property type="protein sequence ID" value="SIR90228.1"/>
    <property type="molecule type" value="Genomic_DNA"/>
</dbReference>
<sequence length="197" mass="21150">MNKRGRPARGSPDMRQRLVATATTAFVEHGYHGATLRSIADATGCDPALIGYHFGSKSGLFAEVMHLRLAPAEVLAGALRGDPQTVGRRLADGLLEAWDDPVSGPFLAALIREAGSTPAVRDALAEYIDREIMDPLVEFFGGSTGRQNATAALTVLAGAIFTRYLVPVDGVGRLSGSQYREVLHTLLAQPIRRSRRL</sequence>
<gene>
    <name evidence="4" type="ORF">SAMN05445060_1561</name>
</gene>